<dbReference type="AlphaFoldDB" id="A0A8X6XAX7"/>
<organism evidence="1 2">
    <name type="scientific">Trichonephila inaurata madagascariensis</name>
    <dbReference type="NCBI Taxonomy" id="2747483"/>
    <lineage>
        <taxon>Eukaryota</taxon>
        <taxon>Metazoa</taxon>
        <taxon>Ecdysozoa</taxon>
        <taxon>Arthropoda</taxon>
        <taxon>Chelicerata</taxon>
        <taxon>Arachnida</taxon>
        <taxon>Araneae</taxon>
        <taxon>Araneomorphae</taxon>
        <taxon>Entelegynae</taxon>
        <taxon>Araneoidea</taxon>
        <taxon>Nephilidae</taxon>
        <taxon>Trichonephila</taxon>
        <taxon>Trichonephila inaurata</taxon>
    </lineage>
</organism>
<protein>
    <submittedName>
        <fullName evidence="1">Uncharacterized protein</fullName>
    </submittedName>
</protein>
<evidence type="ECO:0000313" key="2">
    <source>
        <dbReference type="Proteomes" id="UP000886998"/>
    </source>
</evidence>
<gene>
    <name evidence="1" type="ORF">TNIN_313451</name>
</gene>
<reference evidence="1" key="1">
    <citation type="submission" date="2020-08" db="EMBL/GenBank/DDBJ databases">
        <title>Multicomponent nature underlies the extraordinary mechanical properties of spider dragline silk.</title>
        <authorList>
            <person name="Kono N."/>
            <person name="Nakamura H."/>
            <person name="Mori M."/>
            <person name="Yoshida Y."/>
            <person name="Ohtoshi R."/>
            <person name="Malay A.D."/>
            <person name="Moran D.A.P."/>
            <person name="Tomita M."/>
            <person name="Numata K."/>
            <person name="Arakawa K."/>
        </authorList>
    </citation>
    <scope>NUCLEOTIDE SEQUENCE</scope>
</reference>
<keyword evidence="2" id="KW-1185">Reference proteome</keyword>
<dbReference type="OrthoDB" id="10588595at2759"/>
<evidence type="ECO:0000313" key="1">
    <source>
        <dbReference type="EMBL" id="GFY49392.1"/>
    </source>
</evidence>
<dbReference type="Proteomes" id="UP000886998">
    <property type="component" value="Unassembled WGS sequence"/>
</dbReference>
<accession>A0A8X6XAX7</accession>
<name>A0A8X6XAX7_9ARAC</name>
<proteinExistence type="predicted"/>
<sequence length="84" mass="9053">MFNGGRVKFRASLAGGLESLAKSGAPPWILLLQETTCCLGPKLINGTRASLLATHPQRPARHVGKVRHTGGRSFLPPPSFPFFE</sequence>
<dbReference type="EMBL" id="BMAV01006996">
    <property type="protein sequence ID" value="GFY49392.1"/>
    <property type="molecule type" value="Genomic_DNA"/>
</dbReference>
<comment type="caution">
    <text evidence="1">The sequence shown here is derived from an EMBL/GenBank/DDBJ whole genome shotgun (WGS) entry which is preliminary data.</text>
</comment>